<feature type="non-terminal residue" evidence="1">
    <location>
        <position position="1"/>
    </location>
</feature>
<sequence>CTCTCTHTHKHGQTRNVTTSTSVAKNEDERTFEEGSCKASKKYLRNFGKTVALQLYFRTRPCDEHASGQVFMNAGCSLSAAAAAAHSHSISHFLLRLLGVLLYIFPKRRRLEEAERIREFA</sequence>
<evidence type="ECO:0000313" key="1">
    <source>
        <dbReference type="EMBL" id="JAB99188.1"/>
    </source>
</evidence>
<protein>
    <submittedName>
        <fullName evidence="1">Uncharacterized protein</fullName>
    </submittedName>
</protein>
<dbReference type="AlphaFoldDB" id="W8BQU0"/>
<reference evidence="1" key="2">
    <citation type="journal article" date="2014" name="BMC Genomics">
        <title>A genomic perspective to assessing quality of mass-reared SIT flies used in Mediterranean fruit fly (Ceratitis capitata) eradication in California.</title>
        <authorList>
            <person name="Calla B."/>
            <person name="Hall B."/>
            <person name="Hou S."/>
            <person name="Geib S.M."/>
        </authorList>
    </citation>
    <scope>NUCLEOTIDE SEQUENCE</scope>
</reference>
<name>W8BQU0_CERCA</name>
<dbReference type="EMBL" id="GAMC01007367">
    <property type="protein sequence ID" value="JAB99188.1"/>
    <property type="molecule type" value="mRNA"/>
</dbReference>
<accession>W8BQU0</accession>
<organism evidence="1">
    <name type="scientific">Ceratitis capitata</name>
    <name type="common">Mediterranean fruit fly</name>
    <name type="synonym">Tephritis capitata</name>
    <dbReference type="NCBI Taxonomy" id="7213"/>
    <lineage>
        <taxon>Eukaryota</taxon>
        <taxon>Metazoa</taxon>
        <taxon>Ecdysozoa</taxon>
        <taxon>Arthropoda</taxon>
        <taxon>Hexapoda</taxon>
        <taxon>Insecta</taxon>
        <taxon>Pterygota</taxon>
        <taxon>Neoptera</taxon>
        <taxon>Endopterygota</taxon>
        <taxon>Diptera</taxon>
        <taxon>Brachycera</taxon>
        <taxon>Muscomorpha</taxon>
        <taxon>Tephritoidea</taxon>
        <taxon>Tephritidae</taxon>
        <taxon>Ceratitis</taxon>
        <taxon>Ceratitis</taxon>
    </lineage>
</organism>
<proteinExistence type="evidence at transcript level"/>
<reference evidence="1" key="1">
    <citation type="submission" date="2013-07" db="EMBL/GenBank/DDBJ databases">
        <authorList>
            <person name="Geib S."/>
        </authorList>
    </citation>
    <scope>NUCLEOTIDE SEQUENCE</scope>
</reference>